<evidence type="ECO:0000313" key="1">
    <source>
        <dbReference type="EMBL" id="ORY14095.1"/>
    </source>
</evidence>
<protein>
    <submittedName>
        <fullName evidence="1">Uncharacterized protein</fullName>
    </submittedName>
</protein>
<dbReference type="EMBL" id="MCGO01000335">
    <property type="protein sequence ID" value="ORY14095.1"/>
    <property type="molecule type" value="Genomic_DNA"/>
</dbReference>
<evidence type="ECO:0000313" key="2">
    <source>
        <dbReference type="Proteomes" id="UP000193642"/>
    </source>
</evidence>
<gene>
    <name evidence="1" type="ORF">BCR33DRAFT_751785</name>
</gene>
<sequence length="281" mass="30607">MYCSSMIPSSGCWPQLWLLKSPTQLLVTQSKQPLMLLFHRTANAVQVQSLAVLAQNASTVLALWASDAICTCPKSSKKRCRSGLYCNDYGNCASIAACNSNSCLTKECGTSDCQTSGSLSKCFCPAQNAICSSLDVKGQCCVPKTCKDFSGTGDQDDGCGNKINCDNQELPSCDGSNVLKTANAVAGPRILSVDKELRVPMVNAVFQKLARTFWELEIKMMVAETKSTAIIKNCLHAMATLSTINAVVDQRILSVDKELLVPMFRNYHSKCNLFFDGNQHW</sequence>
<keyword evidence="2" id="KW-1185">Reference proteome</keyword>
<name>A0A1Y1ZWF2_9FUNG</name>
<comment type="caution">
    <text evidence="1">The sequence shown here is derived from an EMBL/GenBank/DDBJ whole genome shotgun (WGS) entry which is preliminary data.</text>
</comment>
<dbReference type="Proteomes" id="UP000193642">
    <property type="component" value="Unassembled WGS sequence"/>
</dbReference>
<reference evidence="1 2" key="1">
    <citation type="submission" date="2016-07" db="EMBL/GenBank/DDBJ databases">
        <title>Pervasive Adenine N6-methylation of Active Genes in Fungi.</title>
        <authorList>
            <consortium name="DOE Joint Genome Institute"/>
            <person name="Mondo S.J."/>
            <person name="Dannebaum R.O."/>
            <person name="Kuo R.C."/>
            <person name="Labutti K."/>
            <person name="Haridas S."/>
            <person name="Kuo A."/>
            <person name="Salamov A."/>
            <person name="Ahrendt S.R."/>
            <person name="Lipzen A."/>
            <person name="Sullivan W."/>
            <person name="Andreopoulos W.B."/>
            <person name="Clum A."/>
            <person name="Lindquist E."/>
            <person name="Daum C."/>
            <person name="Ramamoorthy G.K."/>
            <person name="Gryganskyi A."/>
            <person name="Culley D."/>
            <person name="Magnuson J.K."/>
            <person name="James T.Y."/>
            <person name="O'Malley M.A."/>
            <person name="Stajich J.E."/>
            <person name="Spatafora J.W."/>
            <person name="Visel A."/>
            <person name="Grigoriev I.V."/>
        </authorList>
    </citation>
    <scope>NUCLEOTIDE SEQUENCE [LARGE SCALE GENOMIC DNA]</scope>
    <source>
        <strain evidence="1 2">JEL800</strain>
    </source>
</reference>
<proteinExistence type="predicted"/>
<dbReference type="AlphaFoldDB" id="A0A1Y1ZWF2"/>
<accession>A0A1Y1ZWF2</accession>
<organism evidence="1 2">
    <name type="scientific">Rhizoclosmatium globosum</name>
    <dbReference type="NCBI Taxonomy" id="329046"/>
    <lineage>
        <taxon>Eukaryota</taxon>
        <taxon>Fungi</taxon>
        <taxon>Fungi incertae sedis</taxon>
        <taxon>Chytridiomycota</taxon>
        <taxon>Chytridiomycota incertae sedis</taxon>
        <taxon>Chytridiomycetes</taxon>
        <taxon>Chytridiales</taxon>
        <taxon>Chytriomycetaceae</taxon>
        <taxon>Rhizoclosmatium</taxon>
    </lineage>
</organism>